<dbReference type="PATRIC" id="fig|1354303.4.peg.807"/>
<dbReference type="STRING" id="1354303.M917_0820"/>
<reference evidence="2 3" key="1">
    <citation type="journal article" date="2013" name="Genome Announc.">
        <title>Draft Genome Sequence of Psychrobacter aquaticus Strain CMS 56T, Isolated from a Cyanobacterial Mat Sample Collected from Water Bodies in the McMurdo Dry Valley Region of Antarctica.</title>
        <authorList>
            <person name="Reddy G.S."/>
            <person name="Ara S."/>
            <person name="Singh A."/>
            <person name="Kumar Pinnaka A."/>
            <person name="Shivaji S."/>
        </authorList>
    </citation>
    <scope>NUCLEOTIDE SEQUENCE [LARGE SCALE GENOMIC DNA]</scope>
    <source>
        <strain evidence="2 3">CMS 56</strain>
    </source>
</reference>
<dbReference type="OrthoDB" id="9945761at2"/>
<proteinExistence type="predicted"/>
<evidence type="ECO:0000256" key="1">
    <source>
        <dbReference type="SAM" id="MobiDB-lite"/>
    </source>
</evidence>
<dbReference type="AlphaFoldDB" id="U4T478"/>
<accession>U4T478</accession>
<feature type="region of interest" description="Disordered" evidence="1">
    <location>
        <begin position="71"/>
        <end position="115"/>
    </location>
</feature>
<dbReference type="EMBL" id="AUSW01000015">
    <property type="protein sequence ID" value="ERL56142.1"/>
    <property type="molecule type" value="Genomic_DNA"/>
</dbReference>
<organism evidence="2 3">
    <name type="scientific">Psychrobacter aquaticus CMS 56</name>
    <dbReference type="NCBI Taxonomy" id="1354303"/>
    <lineage>
        <taxon>Bacteria</taxon>
        <taxon>Pseudomonadati</taxon>
        <taxon>Pseudomonadota</taxon>
        <taxon>Gammaproteobacteria</taxon>
        <taxon>Moraxellales</taxon>
        <taxon>Moraxellaceae</taxon>
        <taxon>Psychrobacter</taxon>
    </lineage>
</organism>
<dbReference type="Proteomes" id="UP000016761">
    <property type="component" value="Unassembled WGS sequence"/>
</dbReference>
<dbReference type="RefSeq" id="WP_021813473.1">
    <property type="nucleotide sequence ID" value="NZ_AUSW01000015.1"/>
</dbReference>
<gene>
    <name evidence="2" type="ORF">M917_0820</name>
</gene>
<keyword evidence="3" id="KW-1185">Reference proteome</keyword>
<evidence type="ECO:0000313" key="2">
    <source>
        <dbReference type="EMBL" id="ERL56142.1"/>
    </source>
</evidence>
<evidence type="ECO:0000313" key="3">
    <source>
        <dbReference type="Proteomes" id="UP000016761"/>
    </source>
</evidence>
<name>U4T478_9GAMM</name>
<comment type="caution">
    <text evidence="2">The sequence shown here is derived from an EMBL/GenBank/DDBJ whole genome shotgun (WGS) entry which is preliminary data.</text>
</comment>
<protein>
    <submittedName>
        <fullName evidence="2">Uncharacterized protein</fullName>
    </submittedName>
</protein>
<sequence>MKQTQRLRTGLNTIVVAMMAISHNRIDYPAGSVLEVSAQDVTFLRMSGAVREPSSDELKAYEERQTLATVTATTPDNTEHAGLQPQPPSDSEPDTSVINAPKPPTTEAHHTTPPVNEVQTIGLPVEHEAVIEAPQPEPVAAVEAVKAVEPEIVEAVEVAESVKNPYDGWLKKDLNAELDGRDIEHDATARNDELEALLLADDAKQVQAAE</sequence>